<evidence type="ECO:0000313" key="1">
    <source>
        <dbReference type="Proteomes" id="UP000095286"/>
    </source>
</evidence>
<evidence type="ECO:0000313" key="2">
    <source>
        <dbReference type="WBParaSite" id="RSKR_0000540000.1"/>
    </source>
</evidence>
<name>A0AC35TXE8_9BILA</name>
<reference evidence="2" key="1">
    <citation type="submission" date="2016-11" db="UniProtKB">
        <authorList>
            <consortium name="WormBaseParasite"/>
        </authorList>
    </citation>
    <scope>IDENTIFICATION</scope>
    <source>
        <strain evidence="2">KR3021</strain>
    </source>
</reference>
<accession>A0AC35TXE8</accession>
<dbReference type="Proteomes" id="UP000095286">
    <property type="component" value="Unplaced"/>
</dbReference>
<protein>
    <submittedName>
        <fullName evidence="2">Protein kinase domain-containing protein</fullName>
    </submittedName>
</protein>
<proteinExistence type="predicted"/>
<organism evidence="1 2">
    <name type="scientific">Rhabditophanes sp. KR3021</name>
    <dbReference type="NCBI Taxonomy" id="114890"/>
    <lineage>
        <taxon>Eukaryota</taxon>
        <taxon>Metazoa</taxon>
        <taxon>Ecdysozoa</taxon>
        <taxon>Nematoda</taxon>
        <taxon>Chromadorea</taxon>
        <taxon>Rhabditida</taxon>
        <taxon>Tylenchina</taxon>
        <taxon>Panagrolaimomorpha</taxon>
        <taxon>Strongyloidoidea</taxon>
        <taxon>Alloionematidae</taxon>
        <taxon>Rhabditophanes</taxon>
    </lineage>
</organism>
<sequence>MVLRQAPAMAWKFLLHALKNVKKPTISKNAIKLVTEAGNKLVTLPNTAFSKNYFLRINLFETNARYNPHLNQFSYGNCLSFYTVGEYIHKGCDGAVYELKRNEDTEYDLAVKKLFNYHSQRRSSRQLWEENKLEIIPLVELPSDVNFNNNINKVRRIPKKHANIIDIKTAFVDDIPYLKDSHVHFPEAQRFYEDYDGVVHNVRTIFIVMKRYKMDFAEYNRLFRVRSPRCNTILYGQLIESLCFLHSCTISHRDIKLDNILIEFENEKDVPFLVLADFGYSLSTGDWNVCHRRNVSLGGNFPFRAPEIACSKAGPNVTVNFEKADSWSAGALGYDFFGCAQPFVGIMTMQCHSLKGPSDGCKAALHEL</sequence>
<dbReference type="WBParaSite" id="RSKR_0000540000.1">
    <property type="protein sequence ID" value="RSKR_0000540000.1"/>
    <property type="gene ID" value="RSKR_0000540000"/>
</dbReference>